<name>A0A0B7ASB4_9EUPU</name>
<sequence>MQIVSFRLLKQSNNMEVKQISGYNPEYDIPPHLHPWSTKAVPREHLAILSQPEN</sequence>
<dbReference type="EMBL" id="HACG01036617">
    <property type="protein sequence ID" value="CEK83482.1"/>
    <property type="molecule type" value="Transcribed_RNA"/>
</dbReference>
<gene>
    <name evidence="1" type="primary">ORF137274</name>
    <name evidence="2" type="synonym">ORF137295</name>
</gene>
<dbReference type="EMBL" id="HACG01036612">
    <property type="protein sequence ID" value="CEK83477.1"/>
    <property type="molecule type" value="Transcribed_RNA"/>
</dbReference>
<organism evidence="1">
    <name type="scientific">Arion vulgaris</name>
    <dbReference type="NCBI Taxonomy" id="1028688"/>
    <lineage>
        <taxon>Eukaryota</taxon>
        <taxon>Metazoa</taxon>
        <taxon>Spiralia</taxon>
        <taxon>Lophotrochozoa</taxon>
        <taxon>Mollusca</taxon>
        <taxon>Gastropoda</taxon>
        <taxon>Heterobranchia</taxon>
        <taxon>Euthyneura</taxon>
        <taxon>Panpulmonata</taxon>
        <taxon>Eupulmonata</taxon>
        <taxon>Stylommatophora</taxon>
        <taxon>Helicina</taxon>
        <taxon>Arionoidea</taxon>
        <taxon>Arionidae</taxon>
        <taxon>Arion</taxon>
    </lineage>
</organism>
<protein>
    <submittedName>
        <fullName evidence="1">Uncharacterized protein</fullName>
    </submittedName>
</protein>
<evidence type="ECO:0000313" key="1">
    <source>
        <dbReference type="EMBL" id="CEK83477.1"/>
    </source>
</evidence>
<accession>A0A0B7ASB4</accession>
<reference evidence="1" key="1">
    <citation type="submission" date="2014-12" db="EMBL/GenBank/DDBJ databases">
        <title>Insight into the proteome of Arion vulgaris.</title>
        <authorList>
            <person name="Aradska J."/>
            <person name="Bulat T."/>
            <person name="Smidak R."/>
            <person name="Sarate P."/>
            <person name="Gangsoo J."/>
            <person name="Sialana F."/>
            <person name="Bilban M."/>
            <person name="Lubec G."/>
        </authorList>
    </citation>
    <scope>NUCLEOTIDE SEQUENCE</scope>
    <source>
        <tissue evidence="1">Skin</tissue>
    </source>
</reference>
<evidence type="ECO:0000313" key="2">
    <source>
        <dbReference type="EMBL" id="CEK83482.1"/>
    </source>
</evidence>
<proteinExistence type="predicted"/>
<dbReference type="AlphaFoldDB" id="A0A0B7ASB4"/>